<evidence type="ECO:0000313" key="7">
    <source>
        <dbReference type="EMBL" id="SDL67675.1"/>
    </source>
</evidence>
<evidence type="ECO:0000313" key="8">
    <source>
        <dbReference type="Proteomes" id="UP000199068"/>
    </source>
</evidence>
<reference evidence="7 8" key="1">
    <citation type="submission" date="2016-10" db="EMBL/GenBank/DDBJ databases">
        <authorList>
            <person name="de Groot N.N."/>
        </authorList>
    </citation>
    <scope>NUCLEOTIDE SEQUENCE [LARGE SCALE GENOMIC DNA]</scope>
    <source>
        <strain evidence="7 8">DSM 797</strain>
    </source>
</reference>
<dbReference type="Gene3D" id="3.40.50.300">
    <property type="entry name" value="P-loop containing nucleotide triphosphate hydrolases"/>
    <property type="match status" value="2"/>
</dbReference>
<evidence type="ECO:0000256" key="3">
    <source>
        <dbReference type="ARBA" id="ARBA00022840"/>
    </source>
</evidence>
<dbReference type="Proteomes" id="UP000199068">
    <property type="component" value="Unassembled WGS sequence"/>
</dbReference>
<dbReference type="InterPro" id="IPR006555">
    <property type="entry name" value="ATP-dep_Helicase_C"/>
</dbReference>
<evidence type="ECO:0000259" key="6">
    <source>
        <dbReference type="PROSITE" id="PS51194"/>
    </source>
</evidence>
<evidence type="ECO:0000259" key="5">
    <source>
        <dbReference type="PROSITE" id="PS51193"/>
    </source>
</evidence>
<organism evidence="7 8">
    <name type="scientific">Romboutsia lituseburensis DSM 797</name>
    <dbReference type="NCBI Taxonomy" id="1121325"/>
    <lineage>
        <taxon>Bacteria</taxon>
        <taxon>Bacillati</taxon>
        <taxon>Bacillota</taxon>
        <taxon>Clostridia</taxon>
        <taxon>Peptostreptococcales</taxon>
        <taxon>Peptostreptococcaceae</taxon>
        <taxon>Romboutsia</taxon>
    </lineage>
</organism>
<dbReference type="Pfam" id="PF04851">
    <property type="entry name" value="ResIII"/>
    <property type="match status" value="1"/>
</dbReference>
<protein>
    <submittedName>
        <fullName evidence="7">ATP-dependent DNA helicase DinG</fullName>
    </submittedName>
</protein>
<gene>
    <name evidence="7" type="ORF">SAMN04515677_10316</name>
</gene>
<keyword evidence="3" id="KW-0067">ATP-binding</keyword>
<proteinExistence type="inferred from homology"/>
<feature type="domain" description="Helicase ATP-binding" evidence="5">
    <location>
        <begin position="29"/>
        <end position="290"/>
    </location>
</feature>
<dbReference type="SMART" id="SM00487">
    <property type="entry name" value="DEXDc"/>
    <property type="match status" value="1"/>
</dbReference>
<sequence length="670" mass="78596">MFWFSDNKSKKDKVDKYEELEKLVWNFFMDEIPRLGFEQREGQEDMALDICYSIKEKKHTIVEAGVGIGKSYAYIVPLMYYNMLFNKPVLIATSTIALQEQLIKDVKKICSYIKHRPEIILAKGMTHFACRKRSDEYYKDKDGVNEDEETLYKYIESGTVDRRFINLDINDDIWENVSIKATDHSKCEYFKTCRFMRLRNDMLETKGVILCNQDLLTVHFQKLKKGQKGLLSDNIDLIVIDEAHNLEDKVRSSLVESYTKNSIKNLLKESRNSIKKNNIKNNLSLTIKKVYDLLDKWFGELNNQIQNQINEDKNFKTNEIERFFINTKKHKELIINIDKNIKNIHEKVQFYSDSNLSEDIVEELENLIYFLENLVDDKSNNLFWMEKNKGIEIFSCPKDIDKEISRLYFDKTKTTILTSATIADKSKGNEEEKYEYFIKNTGFDAKEGFLAPQKYSPFNYNENSMIYYLENMPHPTYERSDFIKKGAQEIIKLLEITKGKSLILFTSKNDLKEVYNILSKQDLKYKLLVQRMSSSQDEILEEFKKDEDSVLLATGTFWEGIDIPGKALSNLIVFRLPFPVPDPIIEYKRNTCDDFLMEVSVPYMIVKLRQGVGRLIRKHDDKGIVAILDSRIGDSSNSKYKDIVFDSLPIKNRSNDIELVKKFWNKKCKL</sequence>
<accession>A0A1G9M1S9</accession>
<dbReference type="GO" id="GO:0016818">
    <property type="term" value="F:hydrolase activity, acting on acid anhydrides, in phosphorus-containing anhydrides"/>
    <property type="evidence" value="ECO:0007669"/>
    <property type="project" value="InterPro"/>
</dbReference>
<keyword evidence="8" id="KW-1185">Reference proteome</keyword>
<dbReference type="PROSITE" id="PS51194">
    <property type="entry name" value="HELICASE_CTER"/>
    <property type="match status" value="1"/>
</dbReference>
<keyword evidence="7" id="KW-0347">Helicase</keyword>
<dbReference type="PANTHER" id="PTHR11472:SF57">
    <property type="entry name" value="ATP-DEPENDENT HELICASE YPVA-RELATED"/>
    <property type="match status" value="1"/>
</dbReference>
<dbReference type="GO" id="GO:0006139">
    <property type="term" value="P:nucleobase-containing compound metabolic process"/>
    <property type="evidence" value="ECO:0007669"/>
    <property type="project" value="InterPro"/>
</dbReference>
<dbReference type="PANTHER" id="PTHR11472">
    <property type="entry name" value="DNA REPAIR DEAD HELICASE RAD3/XP-D SUBFAMILY MEMBER"/>
    <property type="match status" value="1"/>
</dbReference>
<evidence type="ECO:0000256" key="1">
    <source>
        <dbReference type="ARBA" id="ARBA00022741"/>
    </source>
</evidence>
<dbReference type="EMBL" id="FNGW01000003">
    <property type="protein sequence ID" value="SDL67675.1"/>
    <property type="molecule type" value="Genomic_DNA"/>
</dbReference>
<dbReference type="InterPro" id="IPR001650">
    <property type="entry name" value="Helicase_C-like"/>
</dbReference>
<dbReference type="InterPro" id="IPR014001">
    <property type="entry name" value="Helicase_ATP-bd"/>
</dbReference>
<dbReference type="GO" id="GO:0005524">
    <property type="term" value="F:ATP binding"/>
    <property type="evidence" value="ECO:0007669"/>
    <property type="project" value="UniProtKB-KW"/>
</dbReference>
<dbReference type="RefSeq" id="WP_092724733.1">
    <property type="nucleotide sequence ID" value="NZ_FNGW01000003.1"/>
</dbReference>
<dbReference type="SUPFAM" id="SSF52540">
    <property type="entry name" value="P-loop containing nucleoside triphosphate hydrolases"/>
    <property type="match status" value="1"/>
</dbReference>
<keyword evidence="1" id="KW-0547">Nucleotide-binding</keyword>
<dbReference type="InterPro" id="IPR027417">
    <property type="entry name" value="P-loop_NTPase"/>
</dbReference>
<dbReference type="PROSITE" id="PS51193">
    <property type="entry name" value="HELICASE_ATP_BIND_2"/>
    <property type="match status" value="1"/>
</dbReference>
<dbReference type="AlphaFoldDB" id="A0A1G9M1S9"/>
<feature type="domain" description="Helicase C-terminal" evidence="6">
    <location>
        <begin position="489"/>
        <end position="656"/>
    </location>
</feature>
<name>A0A1G9M1S9_9FIRM</name>
<dbReference type="InterPro" id="IPR014013">
    <property type="entry name" value="Helic_SF1/SF2_ATP-bd_DinG/Rad3"/>
</dbReference>
<evidence type="ECO:0000256" key="4">
    <source>
        <dbReference type="ARBA" id="ARBA00038058"/>
    </source>
</evidence>
<comment type="similarity">
    <text evidence="4">Belongs to the helicase family. DinG subfamily.</text>
</comment>
<keyword evidence="2" id="KW-0378">Hydrolase</keyword>
<evidence type="ECO:0000256" key="2">
    <source>
        <dbReference type="ARBA" id="ARBA00022801"/>
    </source>
</evidence>
<dbReference type="InterPro" id="IPR045028">
    <property type="entry name" value="DinG/Rad3-like"/>
</dbReference>
<dbReference type="STRING" id="1121325.SAMN04515677_10316"/>
<dbReference type="InterPro" id="IPR006935">
    <property type="entry name" value="Helicase/UvrB_N"/>
</dbReference>
<dbReference type="GO" id="GO:0003678">
    <property type="term" value="F:DNA helicase activity"/>
    <property type="evidence" value="ECO:0007669"/>
    <property type="project" value="TreeGrafter"/>
</dbReference>
<dbReference type="Pfam" id="PF13307">
    <property type="entry name" value="Helicase_C_2"/>
    <property type="match status" value="1"/>
</dbReference>
<dbReference type="GO" id="GO:0003677">
    <property type="term" value="F:DNA binding"/>
    <property type="evidence" value="ECO:0007669"/>
    <property type="project" value="InterPro"/>
</dbReference>
<dbReference type="SMART" id="SM00491">
    <property type="entry name" value="HELICc2"/>
    <property type="match status" value="1"/>
</dbReference>